<feature type="compositionally biased region" description="Gly residues" evidence="1">
    <location>
        <begin position="384"/>
        <end position="405"/>
    </location>
</feature>
<dbReference type="VEuPathDB" id="PlasmoDB:PfKE01_070035300"/>
<dbReference type="GO" id="GO:0046789">
    <property type="term" value="F:host cell surface receptor binding"/>
    <property type="evidence" value="ECO:0007669"/>
    <property type="project" value="InterPro"/>
</dbReference>
<proteinExistence type="predicted"/>
<feature type="compositionally biased region" description="Polar residues" evidence="1">
    <location>
        <begin position="1381"/>
        <end position="1405"/>
    </location>
</feature>
<evidence type="ECO:0000259" key="5">
    <source>
        <dbReference type="Pfam" id="PF18562"/>
    </source>
</evidence>
<feature type="non-terminal residue" evidence="7">
    <location>
        <position position="2187"/>
    </location>
</feature>
<dbReference type="VEuPathDB" id="PlasmoDB:PfNF135_000015300"/>
<feature type="region of interest" description="Disordered" evidence="1">
    <location>
        <begin position="1371"/>
        <end position="1435"/>
    </location>
</feature>
<dbReference type="VEuPathDB" id="PlasmoDB:Pf7G8_120024100"/>
<feature type="compositionally biased region" description="Polar residues" evidence="1">
    <location>
        <begin position="1304"/>
        <end position="1318"/>
    </location>
</feature>
<dbReference type="VEuPathDB" id="PlasmoDB:PfSN01_120005800"/>
<dbReference type="Gene3D" id="1.20.58.1930">
    <property type="match status" value="1"/>
</dbReference>
<feature type="compositionally biased region" description="Low complexity" evidence="1">
    <location>
        <begin position="1406"/>
        <end position="1417"/>
    </location>
</feature>
<feature type="region of interest" description="Disordered" evidence="1">
    <location>
        <begin position="2058"/>
        <end position="2166"/>
    </location>
</feature>
<dbReference type="InterPro" id="IPR042202">
    <property type="entry name" value="Duffy-ag-bd_sf"/>
</dbReference>
<dbReference type="VEuPathDB" id="PlasmoDB:PfKH01_130076800"/>
<feature type="region of interest" description="Disordered" evidence="1">
    <location>
        <begin position="1150"/>
        <end position="1260"/>
    </location>
</feature>
<feature type="domain" description="Duffy-binding-like" evidence="6">
    <location>
        <begin position="1668"/>
        <end position="1810"/>
    </location>
</feature>
<feature type="compositionally biased region" description="Basic and acidic residues" evidence="1">
    <location>
        <begin position="1153"/>
        <end position="1167"/>
    </location>
</feature>
<feature type="non-terminal residue" evidence="7">
    <location>
        <position position="1"/>
    </location>
</feature>
<feature type="compositionally biased region" description="Basic and acidic residues" evidence="1">
    <location>
        <begin position="621"/>
        <end position="652"/>
    </location>
</feature>
<dbReference type="InterPro" id="IPR008602">
    <property type="entry name" value="Duffy-antigen-binding"/>
</dbReference>
<dbReference type="Gene3D" id="1.20.1310.20">
    <property type="entry name" value="Duffy-antigen binding domain"/>
    <property type="match status" value="3"/>
</dbReference>
<feature type="compositionally biased region" description="Pro residues" evidence="1">
    <location>
        <begin position="2148"/>
        <end position="2164"/>
    </location>
</feature>
<feature type="compositionally biased region" description="Basic and acidic residues" evidence="1">
    <location>
        <begin position="1245"/>
        <end position="1254"/>
    </location>
</feature>
<dbReference type="GO" id="GO:0016020">
    <property type="term" value="C:membrane"/>
    <property type="evidence" value="ECO:0007669"/>
    <property type="project" value="InterPro"/>
</dbReference>
<evidence type="ECO:0000259" key="6">
    <source>
        <dbReference type="Pfam" id="PF22672"/>
    </source>
</evidence>
<organism evidence="7">
    <name type="scientific">Plasmodium falciparum</name>
    <name type="common">malaria parasite P. falciparum</name>
    <dbReference type="NCBI Taxonomy" id="5833"/>
    <lineage>
        <taxon>Eukaryota</taxon>
        <taxon>Sar</taxon>
        <taxon>Alveolata</taxon>
        <taxon>Apicomplexa</taxon>
        <taxon>Aconoidasida</taxon>
        <taxon>Haemosporida</taxon>
        <taxon>Plasmodiidae</taxon>
        <taxon>Plasmodium</taxon>
        <taxon>Plasmodium (Laverania)</taxon>
    </lineage>
</organism>
<dbReference type="VEuPathDB" id="PlasmoDB:PfKH02_060039000"/>
<keyword evidence="2" id="KW-0472">Membrane</keyword>
<evidence type="ECO:0000259" key="4">
    <source>
        <dbReference type="Pfam" id="PF05424"/>
    </source>
</evidence>
<dbReference type="FunFam" id="1.20.58.1930:FF:000001">
    <property type="entry name" value="Erythrocyte membrane protein 1, PfEMP1"/>
    <property type="match status" value="1"/>
</dbReference>
<feature type="domain" description="Duffy-binding-like" evidence="3">
    <location>
        <begin position="476"/>
        <end position="622"/>
    </location>
</feature>
<dbReference type="InterPro" id="IPR004258">
    <property type="entry name" value="DBL"/>
</dbReference>
<feature type="compositionally biased region" description="Basic and acidic residues" evidence="1">
    <location>
        <begin position="2138"/>
        <end position="2147"/>
    </location>
</feature>
<feature type="compositionally biased region" description="Acidic residues" evidence="1">
    <location>
        <begin position="1202"/>
        <end position="1229"/>
    </location>
</feature>
<reference evidence="7" key="1">
    <citation type="journal article" date="2016" name="EMBO Mol. Med.">
        <title>Plasmodium falciparum var genes expressed in children with severe malaria encode CIDRalpha1 domains.</title>
        <authorList>
            <person name="Jespersen J.S."/>
            <person name="Wang C.W."/>
            <person name="Mkumbaye S.I."/>
            <person name="Minja D.T."/>
            <person name="Petersen B."/>
            <person name="Turner L."/>
            <person name="Petersen J.E."/>
            <person name="Lusingu J.P."/>
            <person name="Theander T.G."/>
            <person name="Lavstsen T."/>
        </authorList>
    </citation>
    <scope>NUCLEOTIDE SEQUENCE</scope>
    <source>
        <strain evidence="7">1712-3</strain>
    </source>
</reference>
<feature type="domain" description="Duffy-antigen binding" evidence="4">
    <location>
        <begin position="1349"/>
        <end position="1595"/>
    </location>
</feature>
<dbReference type="Pfam" id="PF03011">
    <property type="entry name" value="PFEMP"/>
    <property type="match status" value="2"/>
</dbReference>
<dbReference type="VEuPathDB" id="PlasmoDB:PfKE01_050037800"/>
<feature type="region of interest" description="Disordered" evidence="1">
    <location>
        <begin position="384"/>
        <end position="430"/>
    </location>
</feature>
<sequence>DIIRGKDLYRGYDDEEKEQRKKLEDKLKESFEKIYEELLISTSGRNKRRNGAQARYGSDENFYQLREDWWTANRATVWKALTCDHRLAGAHYFRPTCSDRKGSCSQANHYCRCGNDQPGKDNPNTDPPTYFDYVPQYLRWFEEWAEDFCRKRKHKLENAIKICRGEDGKDKYCSGNGLDCTQTIRGDLHFVQGECHDCLVACSPFVKWLDNQKLEFLKQKRKYTSEIKKYENGASRSTGGRRKRSARVENHEGYHKEFYNKLKETDYKNVKNFLNILNKEGLCEKQPNVKGETADSIDFKNHETNRTFCRTEICEPCPWCGVKEQKGEGGKWEAKDSKDCGKKKKYNPNNITKIPVLTPEKGKFGIYRKYKRFCESVKDTVNGGGGGSDGAGGGASGARGKGASGGVANRTAPGTAKDVAIDKKGGKSANGKNGNQIVTWQCYYDKDKRSGQNDNCVEVTRDKFTQGKKVKPYYAFFWDWVYHMLHDSLDWRERLNSCINNAKSQNCKNNEKCNKECGCFAKWVEQKKNEWSNIKKHIDQQKNLQGSERNTTLKLIFQLFFMDKIKEAYGEEKCKELEERLNTIVVSEEEAGDTQHSDDAIKFLLKHELEEAEKCLKTHNEKKCEEQATRARARSDIPPEEISSRPAEKGAGDDSEEEGDEDDEDDDEDEDDDDASSDEDKPTLKDTRTNPCSGNTSDANATYPVLAGKMAYEMHKAAKTQMRKNSVVDGDNKLEGNISKAKFRDGGEGKNLNGDICRLEKQHTNAESSSGYTYDGPCTGKGERFKILDKWDSGGNVSSKDDVFLPPRRQHMCTSNLEYLNLNSTGLSGDSVNDSFLGDVLLAANKEAEDIKNNYNERNNGQNKGKTGLNNEKTVCRAIKYSFADIGDIIKGTDLWDGNKWENDTQNKLVEIFKKIKKKLPKDIQEKYTNVYPYLDLRKDWWEANRDQVWKAMKCHIKDFKVTSGDKSRSSHCGYSKHPPPDDYIPQRLRWMTEWAEWYCKAQAEAYGELLSDCGSCKGNIEQCTNGSIQCNKCKQACTAYEVKIKPWRDQWEKIKEKYETLYGQAKTTSTNAGPTGFNDGRPDYQQVVDFLTQLIRQSGGGKGGKGASGATRSPYESAAGYIHQELPHTQCDVQKHFCNTNGNQDKYVFRGKPNDHDDACECKPPKPAEGGAGRSGTAPSPPLAGEDDDGPSPDSPRGPNQEEEEVDEEEEEEEEEDLEDVPDEEGEKSEDTTVVDQETVEEEGSGKDAKDQEVPSPATQDTVDVCKIVGTLFNDTNKFKDVACTLKYSGNNSRLGWKCIPSGDSTTTGEGSESGNRSPRVAREAPGAVPTTTSGAHGKSGEPTGGSICVPPRRRKLYVGELTKWATKAVSPQVGGGNDTAVSDSSQGTTEAGSQETSTDQKTPVSGGDTVVSDSSRGTTQASTSSPSNPRDVDLRDAFIQSAAIETFFLWDRYKKEKEREDEEQQELVANTSTLGKKLQKDLEGNGTIPEEFKRQMFYTFGDYRDICIGDDTMIKALEASGDNKSGDKNIKDISDKIKEMLKKQSVVQPPPGPKPVQTPDKWWEANGEAIWNAMVCALTYKENEEKGTQQITQDTQLKEAFFGKENNTDKPGLPSTQNGTYKEKYDYNSVTLQDENSGEKKTNDTIQPPTLKNFVKRPTYFRWLEEWGEEFCRKRTHKLKIIEKDCRGDKEKHVEKCCDDDGFDCDEMCPKKDGSFETLKCPSCAKSCKSYKKWIKTKKKEFDKQEQKYKTEIENVDNNTGYNTFCGTLKTNYTDAAEFLKMLGTCKPNNGEGKTIFDDKDKTFQHAENCKPCSLIGIKCKNGVCNGGHTKGNCNGGTITEKDIENEKKFTNQVDMLVIDNSTTEFKGGLEEACKNAHIFQGIREDKWKCGEYCGVDICTLEKNNNGERFSAKENDGKNQIILIRVLFKRWLENFLEDYNKIRKKLKPCINNENGSKCEKKYECVEQWITKKTQEWGKISNRYLKQYKSEDDGSNDLTNFLQQAPFYNEVQKAIKPCPSLDEFEKSKECTETENTKNDKKSDIIDCLLKNLKTKATSCPGKPSGENPTQCQNLSPVEEDEEDLLLEEEENTVKAPKICEIEDKPPEENEGKCGEPDTSPPSTDTESTSDGTEEGEKDEKPADEPQRPLPPAPAEPPSTPIPPLVTSTLAWSVGIGFAAFTYFYLK</sequence>
<keyword evidence="2" id="KW-0812">Transmembrane</keyword>
<feature type="domain" description="Cysteine-rich interdomain region 1 gamma" evidence="5">
    <location>
        <begin position="1853"/>
        <end position="1905"/>
    </location>
</feature>
<feature type="compositionally biased region" description="Basic and acidic residues" evidence="1">
    <location>
        <begin position="678"/>
        <end position="688"/>
    </location>
</feature>
<dbReference type="VEuPathDB" id="PlasmoDB:PfNF166_000019800"/>
<dbReference type="Pfam" id="PF05424">
    <property type="entry name" value="Duffy_binding"/>
    <property type="match status" value="3"/>
</dbReference>
<evidence type="ECO:0000259" key="3">
    <source>
        <dbReference type="Pfam" id="PF03011"/>
    </source>
</evidence>
<feature type="region of interest" description="Disordered" evidence="1">
    <location>
        <begin position="621"/>
        <end position="701"/>
    </location>
</feature>
<name>A0A191VZ11_PLAFA</name>
<dbReference type="Pfam" id="PF18562">
    <property type="entry name" value="CIDR1_gamma"/>
    <property type="match status" value="1"/>
</dbReference>
<gene>
    <name evidence="7" type="primary">var</name>
</gene>
<dbReference type="SUPFAM" id="SSF140924">
    <property type="entry name" value="Duffy binding domain-like"/>
    <property type="match status" value="5"/>
</dbReference>
<feature type="compositionally biased region" description="Polar residues" evidence="1">
    <location>
        <begin position="689"/>
        <end position="700"/>
    </location>
</feature>
<protein>
    <submittedName>
        <fullName evidence="7">Erythrocyte membrane protein 1</fullName>
    </submittedName>
</protein>
<accession>A0A191VZ11</accession>
<feature type="transmembrane region" description="Helical" evidence="2">
    <location>
        <begin position="2165"/>
        <end position="2186"/>
    </location>
</feature>
<dbReference type="EMBL" id="KX154826">
    <property type="protein sequence ID" value="ANJ20946.1"/>
    <property type="molecule type" value="Genomic_DNA"/>
</dbReference>
<feature type="domain" description="Duffy-antigen binding" evidence="4">
    <location>
        <begin position="1"/>
        <end position="139"/>
    </location>
</feature>
<dbReference type="VEuPathDB" id="PlasmoDB:PfKH01_030030400"/>
<dbReference type="VEuPathDB" id="PlasmoDB:PfGB4_030030800"/>
<dbReference type="InterPro" id="IPR054595">
    <property type="entry name" value="DBL_C"/>
</dbReference>
<feature type="compositionally biased region" description="Low complexity" evidence="1">
    <location>
        <begin position="2117"/>
        <end position="2131"/>
    </location>
</feature>
<feature type="domain" description="Duffy-binding-like" evidence="6">
    <location>
        <begin position="143"/>
        <end position="312"/>
    </location>
</feature>
<evidence type="ECO:0000256" key="2">
    <source>
        <dbReference type="SAM" id="Phobius"/>
    </source>
</evidence>
<dbReference type="FunFam" id="1.20.58.830:FF:000003">
    <property type="entry name" value="Erythrocyte membrane protein 1, PfEMP1"/>
    <property type="match status" value="1"/>
</dbReference>
<dbReference type="Gene3D" id="1.20.58.830">
    <property type="match status" value="4"/>
</dbReference>
<feature type="compositionally biased region" description="Acidic residues" evidence="1">
    <location>
        <begin position="2078"/>
        <end position="2091"/>
    </location>
</feature>
<feature type="region of interest" description="Disordered" evidence="1">
    <location>
        <begin position="1304"/>
        <end position="1352"/>
    </location>
</feature>
<evidence type="ECO:0000313" key="7">
    <source>
        <dbReference type="EMBL" id="ANJ20946.1"/>
    </source>
</evidence>
<feature type="compositionally biased region" description="Basic and acidic residues" evidence="1">
    <location>
        <begin position="2098"/>
        <end position="2116"/>
    </location>
</feature>
<keyword evidence="2" id="KW-1133">Transmembrane helix</keyword>
<feature type="compositionally biased region" description="Acidic residues" evidence="1">
    <location>
        <begin position="653"/>
        <end position="677"/>
    </location>
</feature>
<dbReference type="Pfam" id="PF22672">
    <property type="entry name" value="DBL_C"/>
    <property type="match status" value="2"/>
</dbReference>
<feature type="domain" description="Duffy-binding-like" evidence="3">
    <location>
        <begin position="1929"/>
        <end position="2065"/>
    </location>
</feature>
<dbReference type="InterPro" id="IPR041480">
    <property type="entry name" value="CIDR1_gamma"/>
</dbReference>
<dbReference type="VEuPathDB" id="PlasmoDB:Pf7G8-2_000025000"/>
<feature type="compositionally biased region" description="Polar residues" evidence="1">
    <location>
        <begin position="1418"/>
        <end position="1430"/>
    </location>
</feature>
<dbReference type="VEuPathDB" id="PlasmoDB:PfIT_140085700"/>
<feature type="compositionally biased region" description="Polar residues" evidence="1">
    <location>
        <begin position="2067"/>
        <end position="2076"/>
    </location>
</feature>
<evidence type="ECO:0000256" key="1">
    <source>
        <dbReference type="SAM" id="MobiDB-lite"/>
    </source>
</evidence>
<feature type="domain" description="Duffy-antigen binding" evidence="4">
    <location>
        <begin position="803"/>
        <end position="990"/>
    </location>
</feature>